<reference evidence="2 3" key="1">
    <citation type="submission" date="2018-10" db="EMBL/GenBank/DDBJ databases">
        <title>Comparative analysis of microorganisms from saline springs in Andes Mountain Range, Colombia.</title>
        <authorList>
            <person name="Rubin E."/>
        </authorList>
    </citation>
    <scope>NUCLEOTIDE SEQUENCE [LARGE SCALE GENOMIC DNA]</scope>
    <source>
        <strain evidence="2 3">USBA GBX 843</strain>
    </source>
</reference>
<name>A0A498C8I2_9GAMM</name>
<evidence type="ECO:0008006" key="4">
    <source>
        <dbReference type="Google" id="ProtNLM"/>
    </source>
</evidence>
<feature type="signal peptide" evidence="1">
    <location>
        <begin position="1"/>
        <end position="30"/>
    </location>
</feature>
<evidence type="ECO:0000313" key="3">
    <source>
        <dbReference type="Proteomes" id="UP000274786"/>
    </source>
</evidence>
<dbReference type="InterPro" id="IPR014547">
    <property type="entry name" value="UCP028477"/>
</dbReference>
<comment type="caution">
    <text evidence="2">The sequence shown here is derived from an EMBL/GenBank/DDBJ whole genome shotgun (WGS) entry which is preliminary data.</text>
</comment>
<proteinExistence type="predicted"/>
<evidence type="ECO:0000313" key="2">
    <source>
        <dbReference type="EMBL" id="RLK51773.1"/>
    </source>
</evidence>
<organism evidence="2 3">
    <name type="scientific">Stenotrophomonas rhizophila</name>
    <dbReference type="NCBI Taxonomy" id="216778"/>
    <lineage>
        <taxon>Bacteria</taxon>
        <taxon>Pseudomonadati</taxon>
        <taxon>Pseudomonadota</taxon>
        <taxon>Gammaproteobacteria</taxon>
        <taxon>Lysobacterales</taxon>
        <taxon>Lysobacteraceae</taxon>
        <taxon>Stenotrophomonas</taxon>
    </lineage>
</organism>
<accession>A0A498C8I2</accession>
<feature type="chain" id="PRO_5019748017" description="DUF2145 domain-containing protein" evidence="1">
    <location>
        <begin position="31"/>
        <end position="287"/>
    </location>
</feature>
<dbReference type="EMBL" id="RCDC01000006">
    <property type="protein sequence ID" value="RLK51773.1"/>
    <property type="molecule type" value="Genomic_DNA"/>
</dbReference>
<keyword evidence="1" id="KW-0732">Signal</keyword>
<dbReference type="PIRSF" id="PIRSF028477">
    <property type="entry name" value="UCP028477"/>
    <property type="match status" value="1"/>
</dbReference>
<protein>
    <recommendedName>
        <fullName evidence="4">DUF2145 domain-containing protein</fullName>
    </recommendedName>
</protein>
<dbReference type="Proteomes" id="UP000274786">
    <property type="component" value="Unassembled WGS sequence"/>
</dbReference>
<evidence type="ECO:0000256" key="1">
    <source>
        <dbReference type="SAM" id="SignalP"/>
    </source>
</evidence>
<dbReference type="Pfam" id="PF09916">
    <property type="entry name" value="DUF2145"/>
    <property type="match status" value="1"/>
</dbReference>
<dbReference type="OrthoDB" id="6623995at2"/>
<gene>
    <name evidence="2" type="ORF">BCL79_2916</name>
</gene>
<sequence length="287" mass="31497">MDVPFAALIKRLHPVLLCGVLLGAALTAHAEPQCTERYPTPAALASMFDVALATTDALDALDGVDVVLIARGGQDLSKYGLRHSHLAFLLREDDGQWRAVHLLNPCKTAESHLFREGVATFIGETSSHTDLRIGVPTPALRDALKAMLTQPAIQAKALHEARYSVVAYPFRTEYQNSNQWILEVLGAAMAQVEERTLIVNRTQAQQWLQRHMYTPSTLHIGVAKRLGARFFVPNAAVTDHPASERISGNYSVVTVESIFDFLQLRSSLQQELAVPHVPVKGITAPKP</sequence>
<dbReference type="RefSeq" id="WP_121042320.1">
    <property type="nucleotide sequence ID" value="NZ_RCDC01000006.1"/>
</dbReference>
<dbReference type="AlphaFoldDB" id="A0A498C8I2"/>